<evidence type="ECO:0000256" key="2">
    <source>
        <dbReference type="PROSITE-ProRule" id="PRU00781"/>
    </source>
</evidence>
<organism evidence="5 6">
    <name type="scientific">Musa troglodytarum</name>
    <name type="common">fe'i banana</name>
    <dbReference type="NCBI Taxonomy" id="320322"/>
    <lineage>
        <taxon>Eukaryota</taxon>
        <taxon>Viridiplantae</taxon>
        <taxon>Streptophyta</taxon>
        <taxon>Embryophyta</taxon>
        <taxon>Tracheophyta</taxon>
        <taxon>Spermatophyta</taxon>
        <taxon>Magnoliopsida</taxon>
        <taxon>Liliopsida</taxon>
        <taxon>Zingiberales</taxon>
        <taxon>Musaceae</taxon>
        <taxon>Musa</taxon>
    </lineage>
</organism>
<evidence type="ECO:0000313" key="5">
    <source>
        <dbReference type="EMBL" id="URE48298.1"/>
    </source>
</evidence>
<dbReference type="Gene3D" id="3.30.810.10">
    <property type="entry name" value="2-Layer Sandwich"/>
    <property type="match status" value="1"/>
</dbReference>
<dbReference type="InterPro" id="IPR023610">
    <property type="entry name" value="PInositol-4/5-P-5/4-kinase"/>
</dbReference>
<keyword evidence="2" id="KW-0067">ATP-binding</keyword>
<dbReference type="SUPFAM" id="SSF54427">
    <property type="entry name" value="NTF2-like"/>
    <property type="match status" value="1"/>
</dbReference>
<feature type="domain" description="PIPK" evidence="4">
    <location>
        <begin position="257"/>
        <end position="647"/>
    </location>
</feature>
<reference evidence="5" key="1">
    <citation type="submission" date="2022-05" db="EMBL/GenBank/DDBJ databases">
        <title>The Musa troglodytarum L. genome provides insights into the mechanism of non-climacteric behaviour and enrichment of carotenoids.</title>
        <authorList>
            <person name="Wang J."/>
        </authorList>
    </citation>
    <scope>NUCLEOTIDE SEQUENCE</scope>
    <source>
        <tissue evidence="5">Leaf</tissue>
    </source>
</reference>
<dbReference type="Pfam" id="PF01504">
    <property type="entry name" value="PIP5K"/>
    <property type="match status" value="1"/>
</dbReference>
<feature type="compositionally biased region" description="Basic and acidic residues" evidence="3">
    <location>
        <begin position="517"/>
        <end position="531"/>
    </location>
</feature>
<evidence type="ECO:0000256" key="1">
    <source>
        <dbReference type="ARBA" id="ARBA00012172"/>
    </source>
</evidence>
<dbReference type="Pfam" id="PF10184">
    <property type="entry name" value="DUF2358"/>
    <property type="match status" value="1"/>
</dbReference>
<accession>A0A9E7IFJ9</accession>
<dbReference type="InterPro" id="IPR018790">
    <property type="entry name" value="DUF2358"/>
</dbReference>
<dbReference type="PANTHER" id="PTHR23086:SF111">
    <property type="entry name" value="PHOSPHATIDYLINOSITOL 4-PHOSPHATE 5-KINASE 10"/>
    <property type="match status" value="1"/>
</dbReference>
<dbReference type="AlphaFoldDB" id="A0A9E7IFJ9"/>
<evidence type="ECO:0000256" key="3">
    <source>
        <dbReference type="SAM" id="MobiDB-lite"/>
    </source>
</evidence>
<feature type="compositionally biased region" description="Low complexity" evidence="3">
    <location>
        <begin position="72"/>
        <end position="88"/>
    </location>
</feature>
<sequence>MAFLLPLTDATSLPAAKAPIPRRTSSSSPDPGRSSRRSACARGGVKDEGKERVIRVSDPLRERGLPPPPLLSVPLIAGASSASPPSRSVTPQQQTDDGDERHSYYVNMGYAIRTLREDFPDTFQREPNFGIFRFVIQLVSWLLLAELDIRSVDHDGTRNALTVYGIPTAIPSRKYRDDIVFKDPLNTFAGIDNYKRIFWALRLSGRIFFRAIWINIVSIWQPVENVIMIRWIVHGIPRVPWESQGRFDGTSEYKLDKNGKIYEHRVDNVAPNTPTKFQVEMEEKPALREWEPSDLDFVSTSNFSLQCSIGSHTANAKFEWVDYRPAVFRKLQEFGEIDNDDYTDSIRGHETLKFLISPEKATSLCLQHDDRFIIKILSKSEMKVLLEILPKYFHHLKKYRRSLLPKFYGLYVVKPQGGKKVRFVVVGNILRSDISIHKKFNLGISPQGRLVSKAGAEEDLNVAFHLHAAVRHQLLRQIKHDCSFLKEVGVTEYSLLLGMHVCSAPFEAVFQGHYTTTHKEGSDDTEKKTSDGPDGTQCDPAEDMTTDDNSGLSCPIEFESELGIRMTARAVNTHRKEGNLASLCHPRKQPPDNVILHLGIVNILQGHSKLKHVEHVFRSLQSDSPMILAVNPKVYSTHFEEFLCKIFPESEAEKIMKEL</sequence>
<dbReference type="GO" id="GO:0005886">
    <property type="term" value="C:plasma membrane"/>
    <property type="evidence" value="ECO:0007669"/>
    <property type="project" value="TreeGrafter"/>
</dbReference>
<dbReference type="GO" id="GO:0016308">
    <property type="term" value="F:1-phosphatidylinositol-4-phosphate 5-kinase activity"/>
    <property type="evidence" value="ECO:0007669"/>
    <property type="project" value="UniProtKB-EC"/>
</dbReference>
<dbReference type="EC" id="2.7.1.68" evidence="1"/>
<feature type="compositionally biased region" description="Basic and acidic residues" evidence="3">
    <location>
        <begin position="44"/>
        <end position="64"/>
    </location>
</feature>
<keyword evidence="2" id="KW-0808">Transferase</keyword>
<dbReference type="InterPro" id="IPR002498">
    <property type="entry name" value="PInositol-4-P-4/5-kinase_core"/>
</dbReference>
<keyword evidence="2" id="KW-0418">Kinase</keyword>
<dbReference type="PROSITE" id="PS51455">
    <property type="entry name" value="PIPK"/>
    <property type="match status" value="1"/>
</dbReference>
<proteinExistence type="predicted"/>
<feature type="region of interest" description="Disordered" evidence="3">
    <location>
        <begin position="1"/>
        <end position="101"/>
    </location>
</feature>
<dbReference type="SUPFAM" id="SSF56104">
    <property type="entry name" value="SAICAR synthase-like"/>
    <property type="match status" value="1"/>
</dbReference>
<evidence type="ECO:0000313" key="6">
    <source>
        <dbReference type="Proteomes" id="UP001055439"/>
    </source>
</evidence>
<evidence type="ECO:0000259" key="4">
    <source>
        <dbReference type="PROSITE" id="PS51455"/>
    </source>
</evidence>
<protein>
    <recommendedName>
        <fullName evidence="1">1-phosphatidylinositol-4-phosphate 5-kinase</fullName>
        <ecNumber evidence="1">2.7.1.68</ecNumber>
    </recommendedName>
</protein>
<dbReference type="SMART" id="SM00330">
    <property type="entry name" value="PIPKc"/>
    <property type="match status" value="1"/>
</dbReference>
<dbReference type="PANTHER" id="PTHR23086">
    <property type="entry name" value="PHOSPHATIDYLINOSITOL-4-PHOSPHATE 5-KINASE"/>
    <property type="match status" value="1"/>
</dbReference>
<name>A0A9E7IFJ9_9LILI</name>
<dbReference type="EMBL" id="CP097511">
    <property type="protein sequence ID" value="URE48298.1"/>
    <property type="molecule type" value="Genomic_DNA"/>
</dbReference>
<feature type="region of interest" description="Disordered" evidence="3">
    <location>
        <begin position="517"/>
        <end position="551"/>
    </location>
</feature>
<dbReference type="GO" id="GO:0005524">
    <property type="term" value="F:ATP binding"/>
    <property type="evidence" value="ECO:0007669"/>
    <property type="project" value="UniProtKB-UniRule"/>
</dbReference>
<dbReference type="GO" id="GO:0046854">
    <property type="term" value="P:phosphatidylinositol phosphate biosynthetic process"/>
    <property type="evidence" value="ECO:0007669"/>
    <property type="project" value="TreeGrafter"/>
</dbReference>
<dbReference type="InterPro" id="IPR027484">
    <property type="entry name" value="PInositol-4-P-5-kinase_N"/>
</dbReference>
<dbReference type="InterPro" id="IPR032710">
    <property type="entry name" value="NTF2-like_dom_sf"/>
</dbReference>
<dbReference type="InterPro" id="IPR027483">
    <property type="entry name" value="PInositol-4-P-4/5-kinase_C_sf"/>
</dbReference>
<dbReference type="OrthoDB" id="70770at2759"/>
<keyword evidence="6" id="KW-1185">Reference proteome</keyword>
<dbReference type="Gene3D" id="3.30.800.10">
    <property type="entry name" value="Phosphatidylinositol Phosphate Kinase II Beta"/>
    <property type="match status" value="1"/>
</dbReference>
<keyword evidence="2" id="KW-0547">Nucleotide-binding</keyword>
<feature type="compositionally biased region" description="Low complexity" evidence="3">
    <location>
        <begin position="19"/>
        <end position="43"/>
    </location>
</feature>
<dbReference type="Proteomes" id="UP001055439">
    <property type="component" value="Chromosome 9"/>
</dbReference>
<gene>
    <name evidence="5" type="ORF">MUK42_14031</name>
</gene>